<dbReference type="AlphaFoldDB" id="A0A4Y9YJI3"/>
<organism evidence="2 3">
    <name type="scientific">Rhodofomes roseus</name>
    <dbReference type="NCBI Taxonomy" id="34475"/>
    <lineage>
        <taxon>Eukaryota</taxon>
        <taxon>Fungi</taxon>
        <taxon>Dikarya</taxon>
        <taxon>Basidiomycota</taxon>
        <taxon>Agaricomycotina</taxon>
        <taxon>Agaricomycetes</taxon>
        <taxon>Polyporales</taxon>
        <taxon>Rhodofomes</taxon>
    </lineage>
</organism>
<comment type="caution">
    <text evidence="2">The sequence shown here is derived from an EMBL/GenBank/DDBJ whole genome shotgun (WGS) entry which is preliminary data.</text>
</comment>
<evidence type="ECO:0000256" key="1">
    <source>
        <dbReference type="SAM" id="MobiDB-lite"/>
    </source>
</evidence>
<accession>A0A4Y9YJI3</accession>
<gene>
    <name evidence="2" type="ORF">EVJ58_g4712</name>
</gene>
<protein>
    <submittedName>
        <fullName evidence="2">Uncharacterized protein</fullName>
    </submittedName>
</protein>
<sequence>MHTSEYAYCLKLLLIDDSGVGSLVRVLSYSVHVLLLARVYPHLSDFIRAQAPGTRTRPSRPLALALQAPSSTAVPQPEGHSTCQAPPFVKIVSHVASDKRSEASATVRLAAPAPTSATVDVEMKRSNVGGISSASSSNNRCVSPQSGSGG</sequence>
<feature type="compositionally biased region" description="Low complexity" evidence="1">
    <location>
        <begin position="128"/>
        <end position="143"/>
    </location>
</feature>
<name>A0A4Y9YJI3_9APHY</name>
<dbReference type="Proteomes" id="UP000298390">
    <property type="component" value="Unassembled WGS sequence"/>
</dbReference>
<evidence type="ECO:0000313" key="3">
    <source>
        <dbReference type="Proteomes" id="UP000298390"/>
    </source>
</evidence>
<reference evidence="2 3" key="1">
    <citation type="submission" date="2019-01" db="EMBL/GenBank/DDBJ databases">
        <title>Genome sequencing of the rare red list fungi Fomitopsis rosea.</title>
        <authorList>
            <person name="Buettner E."/>
            <person name="Kellner H."/>
        </authorList>
    </citation>
    <scope>NUCLEOTIDE SEQUENCE [LARGE SCALE GENOMIC DNA]</scope>
    <source>
        <strain evidence="2 3">DSM 105464</strain>
    </source>
</reference>
<dbReference type="EMBL" id="SEKV01000222">
    <property type="protein sequence ID" value="TFY61109.1"/>
    <property type="molecule type" value="Genomic_DNA"/>
</dbReference>
<evidence type="ECO:0000313" key="2">
    <source>
        <dbReference type="EMBL" id="TFY61109.1"/>
    </source>
</evidence>
<feature type="region of interest" description="Disordered" evidence="1">
    <location>
        <begin position="128"/>
        <end position="150"/>
    </location>
</feature>
<proteinExistence type="predicted"/>